<keyword evidence="4" id="KW-1185">Reference proteome</keyword>
<evidence type="ECO:0000256" key="1">
    <source>
        <dbReference type="SAM" id="MobiDB-lite"/>
    </source>
</evidence>
<dbReference type="GO" id="GO:0004176">
    <property type="term" value="F:ATP-dependent peptidase activity"/>
    <property type="evidence" value="ECO:0007669"/>
    <property type="project" value="InterPro"/>
</dbReference>
<reference evidence="3 4" key="2">
    <citation type="journal article" date="2015" name="Biomed. Res. Int.">
        <title>Effects of Arsenite Resistance on the Growth and Functional Gene Expression of Leptospirillum ferriphilum and Acidithiobacillus thiooxidans in Pure Culture and Coculture.</title>
        <authorList>
            <person name="Jiang H."/>
            <person name="Liang Y."/>
            <person name="Yin H."/>
            <person name="Xiao Y."/>
            <person name="Guo X."/>
            <person name="Xu Y."/>
            <person name="Hu Q."/>
            <person name="Liu H."/>
            <person name="Liu X."/>
        </authorList>
    </citation>
    <scope>NUCLEOTIDE SEQUENCE [LARGE SCALE GENOMIC DNA]</scope>
    <source>
        <strain evidence="3 4">YSK</strain>
    </source>
</reference>
<accession>A0A059XUA6</accession>
<dbReference type="GO" id="GO:0030163">
    <property type="term" value="P:protein catabolic process"/>
    <property type="evidence" value="ECO:0007669"/>
    <property type="project" value="InterPro"/>
</dbReference>
<dbReference type="GO" id="GO:0005524">
    <property type="term" value="F:ATP binding"/>
    <property type="evidence" value="ECO:0007669"/>
    <property type="project" value="InterPro"/>
</dbReference>
<dbReference type="InterPro" id="IPR003593">
    <property type="entry name" value="AAA+_ATPase"/>
</dbReference>
<dbReference type="RefSeq" id="WP_051613794.1">
    <property type="nucleotide sequence ID" value="NZ_CP007243.1"/>
</dbReference>
<protein>
    <submittedName>
        <fullName evidence="3">ATPase AAA</fullName>
    </submittedName>
</protein>
<dbReference type="Gene3D" id="3.40.50.300">
    <property type="entry name" value="P-loop containing nucleotide triphosphate hydrolases"/>
    <property type="match status" value="1"/>
</dbReference>
<proteinExistence type="predicted"/>
<organism evidence="3 4">
    <name type="scientific">Leptospirillum ferriphilum YSK</name>
    <dbReference type="NCBI Taxonomy" id="1441628"/>
    <lineage>
        <taxon>Bacteria</taxon>
        <taxon>Pseudomonadati</taxon>
        <taxon>Nitrospirota</taxon>
        <taxon>Nitrospiria</taxon>
        <taxon>Nitrospirales</taxon>
        <taxon>Nitrospiraceae</taxon>
        <taxon>Leptospirillum</taxon>
    </lineage>
</organism>
<dbReference type="AlphaFoldDB" id="A0A059XUA6"/>
<dbReference type="InterPro" id="IPR003959">
    <property type="entry name" value="ATPase_AAA_core"/>
</dbReference>
<feature type="region of interest" description="Disordered" evidence="1">
    <location>
        <begin position="1"/>
        <end position="25"/>
    </location>
</feature>
<dbReference type="EMBL" id="CP007243">
    <property type="protein sequence ID" value="AIA30418.1"/>
    <property type="molecule type" value="Genomic_DNA"/>
</dbReference>
<dbReference type="SUPFAM" id="SSF52540">
    <property type="entry name" value="P-loop containing nucleoside triphosphate hydrolases"/>
    <property type="match status" value="1"/>
</dbReference>
<dbReference type="InterPro" id="IPR027065">
    <property type="entry name" value="Lon_Prtase"/>
</dbReference>
<dbReference type="HOGENOM" id="CLU_725224_0_0_0"/>
<reference evidence="4" key="1">
    <citation type="submission" date="2014-02" db="EMBL/GenBank/DDBJ databases">
        <title>Complete genome sequence and comparative genomic analysis of the nitrogen-fixing bacterium Leptospirillum ferriphilum YSK.</title>
        <authorList>
            <person name="Guo X."/>
            <person name="Yin H."/>
            <person name="Liang Y."/>
            <person name="Hu Q."/>
            <person name="Ma L."/>
            <person name="Xiao Y."/>
            <person name="Zhang X."/>
            <person name="Qiu G."/>
            <person name="Liu X."/>
        </authorList>
    </citation>
    <scope>NUCLEOTIDE SEQUENCE [LARGE SCALE GENOMIC DNA]</scope>
    <source>
        <strain evidence="4">YSK</strain>
    </source>
</reference>
<dbReference type="GO" id="GO:0004252">
    <property type="term" value="F:serine-type endopeptidase activity"/>
    <property type="evidence" value="ECO:0007669"/>
    <property type="project" value="InterPro"/>
</dbReference>
<dbReference type="KEGG" id="lfp:Y981_05470"/>
<evidence type="ECO:0000259" key="2">
    <source>
        <dbReference type="SMART" id="SM00382"/>
    </source>
</evidence>
<gene>
    <name evidence="3" type="ORF">Y981_05470</name>
</gene>
<dbReference type="Proteomes" id="UP000027059">
    <property type="component" value="Chromosome"/>
</dbReference>
<feature type="domain" description="AAA+ ATPase" evidence="2">
    <location>
        <begin position="120"/>
        <end position="272"/>
    </location>
</feature>
<evidence type="ECO:0000313" key="3">
    <source>
        <dbReference type="EMBL" id="AIA30418.1"/>
    </source>
</evidence>
<dbReference type="GO" id="GO:0016887">
    <property type="term" value="F:ATP hydrolysis activity"/>
    <property type="evidence" value="ECO:0007669"/>
    <property type="project" value="InterPro"/>
</dbReference>
<evidence type="ECO:0000313" key="4">
    <source>
        <dbReference type="Proteomes" id="UP000027059"/>
    </source>
</evidence>
<sequence>MQFHRCPLSAGLLGPPRPGSPEENFSQKFFHNLIHDPEIFEAEIQKRKSQSSRAQSSGKNDLRWIPIAEEVLKLARSPLSPPPVPRVLEHLGDRFPHCRDIVHLVRDLATLTNISEGPLRLPPILLLGPPGIGKTTVALEMAKVFGVPSRTVNMAGVSASFVLVGASLVWASGKSGAVLELLLKGMGNPAMILDELDKAGESVEEGRRSILDSLLNLLEPTTAGNFTDEALDWPVDASRIVWIATANNPKRIPDPIFSRFHVAEIREPTQKEMEEIIIPSLYQDILSEYQLNGRFPQEISSEIARLLGQNPRTARRRIIQMLARAATVNATRLDRTMIPEFEREKWMRRKSAQTIGFNVQKEEHDDSPFPELG</sequence>
<dbReference type="OrthoDB" id="8552455at2"/>
<dbReference type="Pfam" id="PF00004">
    <property type="entry name" value="AAA"/>
    <property type="match status" value="1"/>
</dbReference>
<dbReference type="InterPro" id="IPR027417">
    <property type="entry name" value="P-loop_NTPase"/>
</dbReference>
<dbReference type="PANTHER" id="PTHR10046">
    <property type="entry name" value="ATP DEPENDENT LON PROTEASE FAMILY MEMBER"/>
    <property type="match status" value="1"/>
</dbReference>
<dbReference type="SMART" id="SM00382">
    <property type="entry name" value="AAA"/>
    <property type="match status" value="1"/>
</dbReference>
<name>A0A059XUA6_9BACT</name>